<comment type="catalytic activity">
    <reaction evidence="6">
        <text>precorrin-2 + NAD(+) = sirohydrochlorin + NADH + 2 H(+)</text>
        <dbReference type="Rhea" id="RHEA:15613"/>
        <dbReference type="ChEBI" id="CHEBI:15378"/>
        <dbReference type="ChEBI" id="CHEBI:57540"/>
        <dbReference type="ChEBI" id="CHEBI:57945"/>
        <dbReference type="ChEBI" id="CHEBI:58351"/>
        <dbReference type="ChEBI" id="CHEBI:58827"/>
        <dbReference type="EC" id="1.3.1.76"/>
    </reaction>
</comment>
<dbReference type="InterPro" id="IPR036291">
    <property type="entry name" value="NAD(P)-bd_dom_sf"/>
</dbReference>
<accession>A0A1B7XJS2</accession>
<dbReference type="Pfam" id="PF14824">
    <property type="entry name" value="Sirohm_synth_M"/>
    <property type="match status" value="1"/>
</dbReference>
<name>A0A1B7XJS2_9BACT</name>
<dbReference type="PANTHER" id="PTHR35330">
    <property type="entry name" value="SIROHEME BIOSYNTHESIS PROTEIN MET8"/>
    <property type="match status" value="1"/>
</dbReference>
<dbReference type="InterPro" id="IPR028161">
    <property type="entry name" value="Met8-like"/>
</dbReference>
<feature type="domain" description="Siroheme synthase central" evidence="7">
    <location>
        <begin position="126"/>
        <end position="152"/>
    </location>
</feature>
<reference evidence="8 9" key="1">
    <citation type="submission" date="2015-01" db="EMBL/GenBank/DDBJ databases">
        <title>Desulfovibrio sp. JC271 draft genome sequence.</title>
        <authorList>
            <person name="Shivani Y."/>
            <person name="Subhash Y."/>
            <person name="Sasikala C."/>
            <person name="Ramana C.V."/>
        </authorList>
    </citation>
    <scope>NUCLEOTIDE SEQUENCE [LARGE SCALE GENOMIC DNA]</scope>
    <source>
        <strain evidence="8 9">JC271</strain>
    </source>
</reference>
<dbReference type="OrthoDB" id="9815856at2"/>
<evidence type="ECO:0000256" key="5">
    <source>
        <dbReference type="ARBA" id="ARBA00023244"/>
    </source>
</evidence>
<dbReference type="PATRIC" id="fig|1560234.3.peg.2564"/>
<dbReference type="EMBL" id="JXMS01000004">
    <property type="protein sequence ID" value="OBQ55777.1"/>
    <property type="molecule type" value="Genomic_DNA"/>
</dbReference>
<comment type="caution">
    <text evidence="8">The sequence shown here is derived from an EMBL/GenBank/DDBJ whole genome shotgun (WGS) entry which is preliminary data.</text>
</comment>
<dbReference type="PANTHER" id="PTHR35330:SF1">
    <property type="entry name" value="SIROHEME BIOSYNTHESIS PROTEIN MET8"/>
    <property type="match status" value="1"/>
</dbReference>
<dbReference type="InterPro" id="IPR042518">
    <property type="entry name" value="SirC_C"/>
</dbReference>
<dbReference type="SUPFAM" id="SSF75615">
    <property type="entry name" value="Siroheme synthase middle domains-like"/>
    <property type="match status" value="1"/>
</dbReference>
<keyword evidence="3" id="KW-0560">Oxidoreductase</keyword>
<evidence type="ECO:0000256" key="1">
    <source>
        <dbReference type="ARBA" id="ARBA00005010"/>
    </source>
</evidence>
<gene>
    <name evidence="8" type="ORF">SP90_03465</name>
</gene>
<comment type="pathway">
    <text evidence="1">Porphyrin-containing compound metabolism; siroheme biosynthesis; sirohydrochlorin from precorrin-2: step 1/1.</text>
</comment>
<dbReference type="Gene3D" id="3.40.50.720">
    <property type="entry name" value="NAD(P)-binding Rossmann-like Domain"/>
    <property type="match status" value="1"/>
</dbReference>
<proteinExistence type="predicted"/>
<dbReference type="InterPro" id="IPR006367">
    <property type="entry name" value="Sirohaem_synthase_N"/>
</dbReference>
<dbReference type="NCBIfam" id="TIGR01470">
    <property type="entry name" value="cysG_Nterm"/>
    <property type="match status" value="1"/>
</dbReference>
<dbReference type="GO" id="GO:0019354">
    <property type="term" value="P:siroheme biosynthetic process"/>
    <property type="evidence" value="ECO:0007669"/>
    <property type="project" value="UniProtKB-UniPathway"/>
</dbReference>
<keyword evidence="5" id="KW-0627">Porphyrin biosynthesis</keyword>
<sequence>MRYYPLLLDLHDSHCLIVGIGKVGQRKLATLLKANPAHVTVLDTFALEDVEDSELLQLLNNPLVTYACRDFEASDVTGKTLVFASTGNRAVNKAISSACAEQSILCNVIDDPSAGTFTVPAHIEKGDLLITLSTGGASPALSRKIKKELEQQVGNKYAPVVTLMGRIRPLILEQANDTAQNTAVFRSLVSSAIAEAIQQGDRATAEEILRSTLPETLHSNIGALLHELI</sequence>
<dbReference type="STRING" id="1560234.SP90_03465"/>
<dbReference type="GO" id="GO:0043115">
    <property type="term" value="F:precorrin-2 dehydrogenase activity"/>
    <property type="evidence" value="ECO:0007669"/>
    <property type="project" value="UniProtKB-EC"/>
</dbReference>
<evidence type="ECO:0000256" key="2">
    <source>
        <dbReference type="ARBA" id="ARBA00012400"/>
    </source>
</evidence>
<protein>
    <recommendedName>
        <fullName evidence="2">precorrin-2 dehydrogenase</fullName>
        <ecNumber evidence="2">1.3.1.76</ecNumber>
    </recommendedName>
</protein>
<dbReference type="Proteomes" id="UP000091979">
    <property type="component" value="Unassembled WGS sequence"/>
</dbReference>
<dbReference type="SUPFAM" id="SSF51735">
    <property type="entry name" value="NAD(P)-binding Rossmann-fold domains"/>
    <property type="match status" value="1"/>
</dbReference>
<evidence type="ECO:0000313" key="9">
    <source>
        <dbReference type="Proteomes" id="UP000091979"/>
    </source>
</evidence>
<evidence type="ECO:0000256" key="4">
    <source>
        <dbReference type="ARBA" id="ARBA00023027"/>
    </source>
</evidence>
<dbReference type="UniPathway" id="UPA00262">
    <property type="reaction ID" value="UER00222"/>
</dbReference>
<dbReference type="GO" id="GO:0004325">
    <property type="term" value="F:ferrochelatase activity"/>
    <property type="evidence" value="ECO:0007669"/>
    <property type="project" value="InterPro"/>
</dbReference>
<evidence type="ECO:0000256" key="6">
    <source>
        <dbReference type="ARBA" id="ARBA00047561"/>
    </source>
</evidence>
<dbReference type="InterPro" id="IPR028281">
    <property type="entry name" value="Sirohaem_synthase_central"/>
</dbReference>
<evidence type="ECO:0000259" key="7">
    <source>
        <dbReference type="Pfam" id="PF14824"/>
    </source>
</evidence>
<evidence type="ECO:0000256" key="3">
    <source>
        <dbReference type="ARBA" id="ARBA00023002"/>
    </source>
</evidence>
<dbReference type="Gene3D" id="1.10.8.610">
    <property type="entry name" value="SirC, precorrin-2 dehydrogenase, C-terminal helical domain-like"/>
    <property type="match status" value="1"/>
</dbReference>
<dbReference type="AlphaFoldDB" id="A0A1B7XJS2"/>
<dbReference type="EC" id="1.3.1.76" evidence="2"/>
<dbReference type="RefSeq" id="WP_066852850.1">
    <property type="nucleotide sequence ID" value="NZ_JXMS01000004.1"/>
</dbReference>
<keyword evidence="9" id="KW-1185">Reference proteome</keyword>
<evidence type="ECO:0000313" key="8">
    <source>
        <dbReference type="EMBL" id="OBQ55777.1"/>
    </source>
</evidence>
<dbReference type="Pfam" id="PF13241">
    <property type="entry name" value="NAD_binding_7"/>
    <property type="match status" value="1"/>
</dbReference>
<organism evidence="8 9">
    <name type="scientific">Halodesulfovibrio spirochaetisodalis</name>
    <dbReference type="NCBI Taxonomy" id="1560234"/>
    <lineage>
        <taxon>Bacteria</taxon>
        <taxon>Pseudomonadati</taxon>
        <taxon>Thermodesulfobacteriota</taxon>
        <taxon>Desulfovibrionia</taxon>
        <taxon>Desulfovibrionales</taxon>
        <taxon>Desulfovibrionaceae</taxon>
        <taxon>Halodesulfovibrio</taxon>
    </lineage>
</organism>
<keyword evidence="4" id="KW-0520">NAD</keyword>